<keyword evidence="2" id="KW-0732">Signal</keyword>
<dbReference type="AlphaFoldDB" id="A0A0G3GY20"/>
<dbReference type="Proteomes" id="UP000035368">
    <property type="component" value="Chromosome"/>
</dbReference>
<accession>A0A0G3GY20</accession>
<organism evidence="3 4">
    <name type="scientific">Corynebacterium epidermidicanis</name>
    <dbReference type="NCBI Taxonomy" id="1050174"/>
    <lineage>
        <taxon>Bacteria</taxon>
        <taxon>Bacillati</taxon>
        <taxon>Actinomycetota</taxon>
        <taxon>Actinomycetes</taxon>
        <taxon>Mycobacteriales</taxon>
        <taxon>Corynebacteriaceae</taxon>
        <taxon>Corynebacterium</taxon>
    </lineage>
</organism>
<evidence type="ECO:0000313" key="3">
    <source>
        <dbReference type="EMBL" id="AKK03722.1"/>
    </source>
</evidence>
<keyword evidence="4" id="KW-1185">Reference proteome</keyword>
<reference evidence="3 4" key="1">
    <citation type="submission" date="2015-05" db="EMBL/GenBank/DDBJ databases">
        <title>Complete genome sequence of Corynebacterium epidermidicanis DSM 45586, isolated from the skin of a dog suffering from pruritus.</title>
        <authorList>
            <person name="Ruckert C."/>
            <person name="Albersmeier A."/>
            <person name="Winkler A."/>
            <person name="Tauch A."/>
        </authorList>
    </citation>
    <scope>NUCLEOTIDE SEQUENCE [LARGE SCALE GENOMIC DNA]</scope>
    <source>
        <strain evidence="3 4">DSM 45586</strain>
    </source>
</reference>
<evidence type="ECO:0000256" key="2">
    <source>
        <dbReference type="SAM" id="SignalP"/>
    </source>
</evidence>
<feature type="signal peptide" evidence="2">
    <location>
        <begin position="1"/>
        <end position="25"/>
    </location>
</feature>
<dbReference type="KEGG" id="cei:CEPID_09385"/>
<dbReference type="EMBL" id="CP011541">
    <property type="protein sequence ID" value="AKK03722.1"/>
    <property type="molecule type" value="Genomic_DNA"/>
</dbReference>
<dbReference type="OrthoDB" id="4426122at2"/>
<proteinExistence type="predicted"/>
<evidence type="ECO:0000313" key="4">
    <source>
        <dbReference type="Proteomes" id="UP000035368"/>
    </source>
</evidence>
<feature type="chain" id="PRO_5005184532" description="Secreted protein" evidence="2">
    <location>
        <begin position="26"/>
        <end position="452"/>
    </location>
</feature>
<dbReference type="RefSeq" id="WP_052843476.1">
    <property type="nucleotide sequence ID" value="NZ_CP011541.1"/>
</dbReference>
<dbReference type="PROSITE" id="PS51257">
    <property type="entry name" value="PROKAR_LIPOPROTEIN"/>
    <property type="match status" value="1"/>
</dbReference>
<evidence type="ECO:0000256" key="1">
    <source>
        <dbReference type="SAM" id="MobiDB-lite"/>
    </source>
</evidence>
<feature type="compositionally biased region" description="Low complexity" evidence="1">
    <location>
        <begin position="35"/>
        <end position="49"/>
    </location>
</feature>
<protein>
    <recommendedName>
        <fullName evidence="5">Secreted protein</fullName>
    </recommendedName>
</protein>
<feature type="compositionally biased region" description="Polar residues" evidence="1">
    <location>
        <begin position="50"/>
        <end position="59"/>
    </location>
</feature>
<dbReference type="PATRIC" id="fig|1050174.4.peg.1889"/>
<evidence type="ECO:0008006" key="5">
    <source>
        <dbReference type="Google" id="ProtNLM"/>
    </source>
</evidence>
<sequence length="452" mass="47061">MNRTLSLIVATLSALALAGCSGGFAGDKSGEAPSSAVSSAVSGATSANSETSGTTAPNNKNAELADAYAKVLDNPGAFDFIKPNYFTPAGTYSYFITEVTGDDSPELLLRADVKDYYAPVTVFSKPNGGELFNTREVLLTGAGSAGGGRADVFAAQSGIGLYQADYQSIDTEIPLQKYVIRDRKIVPEGGKALVRISSVTSGDRKKIDWTPVSDRAPLEQLRNGSGQKAAAAPGPQTAVIKNCGKSGENAVFTATSATSCGFANAVATAVRAKGNAGQQFSIDAASPVTGQQYSLNCSVNGNETVCEGGNNAKVVVRPAGPGDDVASAYAHTYEGVVVVKSAIEVSPNGQTPNGEGPENEYIVLELSSPQDVSGPRANIPSITRSVSQIGLGAKEISEYGARDETGPWRPYVGKRIKLHINNDFYFQSDASLPMGMPRVSNKNADYSVEVVE</sequence>
<name>A0A0G3GY20_9CORY</name>
<feature type="region of interest" description="Disordered" evidence="1">
    <location>
        <begin position="35"/>
        <end position="59"/>
    </location>
</feature>
<gene>
    <name evidence="3" type="ORF">CEPID_09385</name>
</gene>